<proteinExistence type="predicted"/>
<reference evidence="2 4" key="2">
    <citation type="submission" date="2023-10" db="EMBL/GenBank/DDBJ databases">
        <title>To unveil natural product biosynthetic capacity in Pseudoalteromonas.</title>
        <authorList>
            <person name="Wang J."/>
        </authorList>
    </citation>
    <scope>NUCLEOTIDE SEQUENCE [LARGE SCALE GENOMIC DNA]</scope>
    <source>
        <strain evidence="2 4">DSM 15914</strain>
    </source>
</reference>
<evidence type="ECO:0000313" key="3">
    <source>
        <dbReference type="Proteomes" id="UP000646877"/>
    </source>
</evidence>
<sequence length="232" mass="26180">MQTITTPNDPSSEIKITAPNYSELTHLRPIILNALQTINETYIDNHNIPCFMLPSSGKEITLTPVFYHAAFEAYKDKQVSYTPSAEVQVPRANGFGRLDLALINKKYIELCELKGARVKLHGPASNVIKKIESKLNSAKEQLNSINVKKLAKETALRLEKTAIVSLNLMTPEETTEYKNRFALEQLLSKVKESYPYALRASLLYKLRHQINRTSSKDKGEYTVGMLVIALRV</sequence>
<evidence type="ECO:0000313" key="2">
    <source>
        <dbReference type="EMBL" id="WOX31053.1"/>
    </source>
</evidence>
<dbReference type="RefSeq" id="WP_193522187.1">
    <property type="nucleotide sequence ID" value="NZ_CBCSDF010000009.1"/>
</dbReference>
<dbReference type="Proteomes" id="UP000646877">
    <property type="component" value="Unassembled WGS sequence"/>
</dbReference>
<evidence type="ECO:0000313" key="1">
    <source>
        <dbReference type="EMBL" id="NLR22766.1"/>
    </source>
</evidence>
<accession>A0A8I2H445</accession>
<dbReference type="AlphaFoldDB" id="A0A8I2H445"/>
<evidence type="ECO:0000313" key="4">
    <source>
        <dbReference type="Proteomes" id="UP001304419"/>
    </source>
</evidence>
<dbReference type="EMBL" id="WEIA01000010">
    <property type="protein sequence ID" value="NLR22766.1"/>
    <property type="molecule type" value="Genomic_DNA"/>
</dbReference>
<reference evidence="1" key="1">
    <citation type="submission" date="2019-10" db="EMBL/GenBank/DDBJ databases">
        <authorList>
            <person name="Paulsen S."/>
        </authorList>
    </citation>
    <scope>NUCLEOTIDE SEQUENCE</scope>
    <source>
        <strain evidence="1">LMG 19692</strain>
    </source>
</reference>
<dbReference type="Proteomes" id="UP001304419">
    <property type="component" value="Chromosome 2"/>
</dbReference>
<gene>
    <name evidence="1" type="ORF">F9Y85_15935</name>
    <name evidence="2" type="ORF">R5H13_24610</name>
</gene>
<name>A0A8I2H445_9GAMM</name>
<organism evidence="1 3">
    <name type="scientific">Pseudoalteromonas maricaloris</name>
    <dbReference type="NCBI Taxonomy" id="184924"/>
    <lineage>
        <taxon>Bacteria</taxon>
        <taxon>Pseudomonadati</taxon>
        <taxon>Pseudomonadota</taxon>
        <taxon>Gammaproteobacteria</taxon>
        <taxon>Alteromonadales</taxon>
        <taxon>Pseudoalteromonadaceae</taxon>
        <taxon>Pseudoalteromonas</taxon>
    </lineage>
</organism>
<dbReference type="EMBL" id="CP137579">
    <property type="protein sequence ID" value="WOX31053.1"/>
    <property type="molecule type" value="Genomic_DNA"/>
</dbReference>
<protein>
    <submittedName>
        <fullName evidence="1">Uncharacterized protein</fullName>
    </submittedName>
</protein>
<keyword evidence="4" id="KW-1185">Reference proteome</keyword>